<sequence length="295" mass="31613">MVSTTFNTLLVASAAAAAASPLQRRQDGVFQCVGTFGPNYGDCKQGLARLQQYKGFLAHIPRYRPLEPNTCLPFAEGNCLISHCNFDANTQNANYFTIGLGANFVKQNCEPLNSGGFRDLGSQRTEVKENPDFVPEPVAATEITNSSIVPVPRAVAKRQQPNDDGIEVTRTGRSVQRPGFDFAVSPRYPAGSTSTAEVSESQTVGFDAGTEISAGFEGVLSASVSFSVNFESTTTNTQSVTIPINCSPGQEGQIWWSPLYDLIEGNALPSGDFVQAWFPVNDGISAGNYAIRCFG</sequence>
<dbReference type="EMBL" id="CP134187">
    <property type="protein sequence ID" value="WPB01283.1"/>
    <property type="molecule type" value="Genomic_DNA"/>
</dbReference>
<evidence type="ECO:0000313" key="2">
    <source>
        <dbReference type="EMBL" id="PIA92575.1"/>
    </source>
</evidence>
<dbReference type="AlphaFoldDB" id="A0A2G5HJ82"/>
<dbReference type="SUPFAM" id="SSF56973">
    <property type="entry name" value="Aerolisin/ETX pore-forming domain"/>
    <property type="match status" value="1"/>
</dbReference>
<reference evidence="3 5" key="2">
    <citation type="submission" date="2023-09" db="EMBL/GenBank/DDBJ databases">
        <title>Complete-Gapless Cercospora beticola genome.</title>
        <authorList>
            <person name="Wyatt N.A."/>
            <person name="Spanner R.E."/>
            <person name="Bolton M.D."/>
        </authorList>
    </citation>
    <scope>NUCLEOTIDE SEQUENCE [LARGE SCALE GENOMIC DNA]</scope>
    <source>
        <strain evidence="3">Cb09-40</strain>
    </source>
</reference>
<gene>
    <name evidence="2" type="ORF">CB0940_04070</name>
    <name evidence="3" type="ORF">RHO25_005907</name>
</gene>
<keyword evidence="1" id="KW-0732">Signal</keyword>
<protein>
    <submittedName>
        <fullName evidence="2">Uncharacterized protein</fullName>
    </submittedName>
</protein>
<name>A0A2G5HJ82_CERBT</name>
<evidence type="ECO:0000313" key="5">
    <source>
        <dbReference type="Proteomes" id="UP001302367"/>
    </source>
</evidence>
<feature type="signal peptide" evidence="1">
    <location>
        <begin position="1"/>
        <end position="19"/>
    </location>
</feature>
<reference evidence="2 4" key="1">
    <citation type="submission" date="2015-10" db="EMBL/GenBank/DDBJ databases">
        <title>The cercosporin biosynthetic gene cluster was horizontally transferred to several fungal lineages and shown to be expanded in Cercospora beticola based on microsynteny with recipient genomes.</title>
        <authorList>
            <person name="De Jonge R."/>
            <person name="Ebert M.K."/>
            <person name="Suttle J.C."/>
            <person name="Jurick Ii W.M."/>
            <person name="Secor G.A."/>
            <person name="Thomma B.P."/>
            <person name="Van De Peer Y."/>
            <person name="Bolton M.D."/>
        </authorList>
    </citation>
    <scope>NUCLEOTIDE SEQUENCE [LARGE SCALE GENOMIC DNA]</scope>
    <source>
        <strain evidence="2 4">09-40</strain>
    </source>
</reference>
<evidence type="ECO:0000313" key="4">
    <source>
        <dbReference type="Proteomes" id="UP000230605"/>
    </source>
</evidence>
<feature type="chain" id="PRO_5013626581" evidence="1">
    <location>
        <begin position="20"/>
        <end position="295"/>
    </location>
</feature>
<keyword evidence="5" id="KW-1185">Reference proteome</keyword>
<proteinExistence type="predicted"/>
<accession>A0A2G5HJ82</accession>
<dbReference type="Proteomes" id="UP000230605">
    <property type="component" value="Chromosome 4"/>
</dbReference>
<dbReference type="Proteomes" id="UP001302367">
    <property type="component" value="Chromosome 4"/>
</dbReference>
<dbReference type="EMBL" id="LKMD01000105">
    <property type="protein sequence ID" value="PIA92575.1"/>
    <property type="molecule type" value="Genomic_DNA"/>
</dbReference>
<dbReference type="OrthoDB" id="3732144at2759"/>
<evidence type="ECO:0000313" key="3">
    <source>
        <dbReference type="EMBL" id="WPB01283.1"/>
    </source>
</evidence>
<organism evidence="2 4">
    <name type="scientific">Cercospora beticola</name>
    <name type="common">Sugarbeet leaf spot fungus</name>
    <dbReference type="NCBI Taxonomy" id="122368"/>
    <lineage>
        <taxon>Eukaryota</taxon>
        <taxon>Fungi</taxon>
        <taxon>Dikarya</taxon>
        <taxon>Ascomycota</taxon>
        <taxon>Pezizomycotina</taxon>
        <taxon>Dothideomycetes</taxon>
        <taxon>Dothideomycetidae</taxon>
        <taxon>Mycosphaerellales</taxon>
        <taxon>Mycosphaerellaceae</taxon>
        <taxon>Cercospora</taxon>
    </lineage>
</organism>
<evidence type="ECO:0000256" key="1">
    <source>
        <dbReference type="SAM" id="SignalP"/>
    </source>
</evidence>